<dbReference type="GO" id="GO:0005743">
    <property type="term" value="C:mitochondrial inner membrane"/>
    <property type="evidence" value="ECO:0007669"/>
    <property type="project" value="UniProtKB-SubCell"/>
</dbReference>
<evidence type="ECO:0000256" key="7">
    <source>
        <dbReference type="ARBA" id="ARBA00022989"/>
    </source>
</evidence>
<organism evidence="13 14">
    <name type="scientific">Elsinoe australis</name>
    <dbReference type="NCBI Taxonomy" id="40998"/>
    <lineage>
        <taxon>Eukaryota</taxon>
        <taxon>Fungi</taxon>
        <taxon>Dikarya</taxon>
        <taxon>Ascomycota</taxon>
        <taxon>Pezizomycotina</taxon>
        <taxon>Dothideomycetes</taxon>
        <taxon>Dothideomycetidae</taxon>
        <taxon>Myriangiales</taxon>
        <taxon>Elsinoaceae</taxon>
        <taxon>Elsinoe</taxon>
    </lineage>
</organism>
<evidence type="ECO:0000256" key="4">
    <source>
        <dbReference type="ARBA" id="ARBA00022692"/>
    </source>
</evidence>
<dbReference type="InterPro" id="IPR023395">
    <property type="entry name" value="MCP_dom_sf"/>
</dbReference>
<dbReference type="InterPro" id="IPR018108">
    <property type="entry name" value="MCP_transmembrane"/>
</dbReference>
<dbReference type="SUPFAM" id="SSF103506">
    <property type="entry name" value="Mitochondrial carrier"/>
    <property type="match status" value="1"/>
</dbReference>
<feature type="region of interest" description="Disordered" evidence="12">
    <location>
        <begin position="16"/>
        <end position="142"/>
    </location>
</feature>
<dbReference type="STRING" id="40998.A0A2P7Z1X1"/>
<dbReference type="AlphaFoldDB" id="A0A2P7Z1X1"/>
<dbReference type="InterPro" id="IPR002067">
    <property type="entry name" value="MCP"/>
</dbReference>
<dbReference type="OrthoDB" id="44467at2759"/>
<evidence type="ECO:0000256" key="5">
    <source>
        <dbReference type="ARBA" id="ARBA00022737"/>
    </source>
</evidence>
<feature type="compositionally biased region" description="Acidic residues" evidence="12">
    <location>
        <begin position="76"/>
        <end position="89"/>
    </location>
</feature>
<name>A0A2P7Z1X1_9PEZI</name>
<evidence type="ECO:0000256" key="2">
    <source>
        <dbReference type="ARBA" id="ARBA00006375"/>
    </source>
</evidence>
<gene>
    <name evidence="13" type="ORF">B9Z65_4105</name>
</gene>
<dbReference type="PANTHER" id="PTHR45788">
    <property type="entry name" value="SUCCINATE/FUMARATE MITOCHONDRIAL TRANSPORTER-RELATED"/>
    <property type="match status" value="1"/>
</dbReference>
<dbReference type="EMBL" id="NHZQ01000335">
    <property type="protein sequence ID" value="PSK42191.1"/>
    <property type="molecule type" value="Genomic_DNA"/>
</dbReference>
<dbReference type="Pfam" id="PF00153">
    <property type="entry name" value="Mito_carr"/>
    <property type="match status" value="3"/>
</dbReference>
<evidence type="ECO:0000256" key="1">
    <source>
        <dbReference type="ARBA" id="ARBA00004448"/>
    </source>
</evidence>
<feature type="repeat" description="Solcar" evidence="10">
    <location>
        <begin position="144"/>
        <end position="232"/>
    </location>
</feature>
<dbReference type="PRINTS" id="PR00926">
    <property type="entry name" value="MITOCARRIER"/>
</dbReference>
<keyword evidence="4 10" id="KW-0812">Transmembrane</keyword>
<keyword evidence="6" id="KW-0999">Mitochondrion inner membrane</keyword>
<dbReference type="PANTHER" id="PTHR45788:SF3">
    <property type="entry name" value="TRICARBOXYLATE TRANSPORT PROTEIN"/>
    <property type="match status" value="1"/>
</dbReference>
<feature type="repeat" description="Solcar" evidence="10">
    <location>
        <begin position="241"/>
        <end position="331"/>
    </location>
</feature>
<dbReference type="InterPro" id="IPR049563">
    <property type="entry name" value="TXTP-like"/>
</dbReference>
<reference evidence="13 14" key="1">
    <citation type="submission" date="2017-05" db="EMBL/GenBank/DDBJ databases">
        <title>Draft genome sequence of Elsinoe australis.</title>
        <authorList>
            <person name="Cheng Q."/>
        </authorList>
    </citation>
    <scope>NUCLEOTIDE SEQUENCE [LARGE SCALE GENOMIC DNA]</scope>
    <source>
        <strain evidence="13 14">NL1</strain>
    </source>
</reference>
<comment type="similarity">
    <text evidence="2 11">Belongs to the mitochondrial carrier (TC 2.A.29) family.</text>
</comment>
<evidence type="ECO:0000256" key="6">
    <source>
        <dbReference type="ARBA" id="ARBA00022792"/>
    </source>
</evidence>
<dbReference type="GO" id="GO:0071913">
    <property type="term" value="F:citrate secondary active transmembrane transporter activity"/>
    <property type="evidence" value="ECO:0007669"/>
    <property type="project" value="TreeGrafter"/>
</dbReference>
<keyword evidence="8" id="KW-0496">Mitochondrion</keyword>
<evidence type="ECO:0000256" key="9">
    <source>
        <dbReference type="ARBA" id="ARBA00023136"/>
    </source>
</evidence>
<keyword evidence="14" id="KW-1185">Reference proteome</keyword>
<dbReference type="Gene3D" id="1.50.40.10">
    <property type="entry name" value="Mitochondrial carrier domain"/>
    <property type="match status" value="1"/>
</dbReference>
<keyword evidence="5" id="KW-0677">Repeat</keyword>
<feature type="compositionally biased region" description="Basic and acidic residues" evidence="12">
    <location>
        <begin position="17"/>
        <end position="28"/>
    </location>
</feature>
<evidence type="ECO:0000256" key="8">
    <source>
        <dbReference type="ARBA" id="ARBA00023128"/>
    </source>
</evidence>
<proteinExistence type="inferred from homology"/>
<protein>
    <recommendedName>
        <fullName evidence="15">Tricarboxylate transport protein</fullName>
    </recommendedName>
</protein>
<evidence type="ECO:0008006" key="15">
    <source>
        <dbReference type="Google" id="ProtNLM"/>
    </source>
</evidence>
<comment type="caution">
    <text evidence="13">The sequence shown here is derived from an EMBL/GenBank/DDBJ whole genome shotgun (WGS) entry which is preliminary data.</text>
</comment>
<feature type="compositionally biased region" description="Basic residues" evidence="12">
    <location>
        <begin position="112"/>
        <end position="121"/>
    </location>
</feature>
<evidence type="ECO:0000313" key="14">
    <source>
        <dbReference type="Proteomes" id="UP000243723"/>
    </source>
</evidence>
<sequence>MTELIAISNGVIAYCLNRDDSNNDDKGIEGSQVSPSVARPSDNGCEDLLDKFEAEEEEVDAHDEDLAFEPGNGTESESDENSSEDEIDKIDDVGSSIVETEDEKFNIESTRRRNAAKRRASRSALGKTRSAKRRKAATNRDNDVGPLASLVAGGLAGGTEATITYPFEFAKTRVQLKHEGSPVAVKNPFKVVADVIKQEGPAAMYKGCGSLVAGTIAKDAIRFLTFDRIKNAFKDKETGQLSTLNSLMAGMSAGIVASTFAVTPTERIKTALIDDARSSGPRRFRNSLHCTTTLIAENGLKDIYRGYVTTTLKQMGTTTFRLGSYSILKDYEKAKGIEQTTAVNFANGAVAGTITTYATQPFDVIKTRAQSAKGAGTVEAFQSVMADYGVKGLWRGTTMRLGRTVFAGGILFTTYEAIVKVMKTVLPQSALT</sequence>
<accession>A0A2P7Z1X1</accession>
<evidence type="ECO:0000256" key="3">
    <source>
        <dbReference type="ARBA" id="ARBA00022448"/>
    </source>
</evidence>
<evidence type="ECO:0000256" key="11">
    <source>
        <dbReference type="RuleBase" id="RU000488"/>
    </source>
</evidence>
<evidence type="ECO:0000313" key="13">
    <source>
        <dbReference type="EMBL" id="PSK42191.1"/>
    </source>
</evidence>
<keyword evidence="7" id="KW-1133">Transmembrane helix</keyword>
<keyword evidence="9 10" id="KW-0472">Membrane</keyword>
<dbReference type="PROSITE" id="PS50920">
    <property type="entry name" value="SOLCAR"/>
    <property type="match status" value="3"/>
</dbReference>
<evidence type="ECO:0000256" key="10">
    <source>
        <dbReference type="PROSITE-ProRule" id="PRU00282"/>
    </source>
</evidence>
<feature type="repeat" description="Solcar" evidence="10">
    <location>
        <begin position="339"/>
        <end position="421"/>
    </location>
</feature>
<keyword evidence="3 11" id="KW-0813">Transport</keyword>
<dbReference type="Proteomes" id="UP000243723">
    <property type="component" value="Unassembled WGS sequence"/>
</dbReference>
<comment type="subcellular location">
    <subcellularLocation>
        <location evidence="1">Mitochondrion inner membrane</location>
        <topology evidence="1">Multi-pass membrane protein</topology>
    </subcellularLocation>
</comment>
<feature type="compositionally biased region" description="Acidic residues" evidence="12">
    <location>
        <begin position="53"/>
        <end position="67"/>
    </location>
</feature>
<dbReference type="GO" id="GO:0006843">
    <property type="term" value="P:mitochondrial citrate transmembrane transport"/>
    <property type="evidence" value="ECO:0007669"/>
    <property type="project" value="TreeGrafter"/>
</dbReference>
<evidence type="ECO:0000256" key="12">
    <source>
        <dbReference type="SAM" id="MobiDB-lite"/>
    </source>
</evidence>